<evidence type="ECO:0000313" key="1">
    <source>
        <dbReference type="EMBL" id="KKJ00252.1"/>
    </source>
</evidence>
<dbReference type="SUPFAM" id="SSF143847">
    <property type="entry name" value="XisI-like"/>
    <property type="match status" value="1"/>
</dbReference>
<dbReference type="InterPro" id="IPR035943">
    <property type="entry name" value="XisI-like_sf"/>
</dbReference>
<dbReference type="OrthoDB" id="467081at2"/>
<dbReference type="Pfam" id="PF08869">
    <property type="entry name" value="XisI"/>
    <property type="match status" value="1"/>
</dbReference>
<dbReference type="eggNOG" id="ENOG5031WVG">
    <property type="taxonomic scope" value="Bacteria"/>
</dbReference>
<sequence length="113" mass="13205">MDKLTQYRQIIQKILTEYRDWAAGSNQIGVQECVAFDVERDHYFWFSVGWNDKQRDFGVTVYLRIENGKIWIEEDWTKQGIANDLLEAGVPPEDIVLGFQHPSKRPLTEFAIA</sequence>
<dbReference type="RefSeq" id="WP_016923406.1">
    <property type="nucleotide sequence ID" value="NZ_KB235933.1"/>
</dbReference>
<dbReference type="EMBL" id="AJTX02000004">
    <property type="protein sequence ID" value="KKJ00252.1"/>
    <property type="molecule type" value="Genomic_DNA"/>
</dbReference>
<keyword evidence="2" id="KW-1185">Reference proteome</keyword>
<protein>
    <submittedName>
        <fullName evidence="1">DNA element excision controlling factor XisI</fullName>
    </submittedName>
</protein>
<dbReference type="Proteomes" id="UP000034681">
    <property type="component" value="Unassembled WGS sequence"/>
</dbReference>
<name>A0A0M2Q0T5_PROHO</name>
<accession>A0A0M2Q0T5</accession>
<proteinExistence type="predicted"/>
<dbReference type="STRING" id="317619.GCA_000332315_01020"/>
<dbReference type="Gene3D" id="3.30.310.110">
    <property type="entry name" value="XisI-like"/>
    <property type="match status" value="1"/>
</dbReference>
<comment type="caution">
    <text evidence="1">The sequence shown here is derived from an EMBL/GenBank/DDBJ whole genome shotgun (WGS) entry which is preliminary data.</text>
</comment>
<reference evidence="1" key="1">
    <citation type="submission" date="2012-04" db="EMBL/GenBank/DDBJ databases">
        <authorList>
            <person name="Borisov I.G."/>
            <person name="Ivanikova N.V."/>
            <person name="Pinevich A.V."/>
        </authorList>
    </citation>
    <scope>NUCLEOTIDE SEQUENCE</scope>
    <source>
        <strain evidence="1">CALU 1027</strain>
    </source>
</reference>
<organism evidence="1 2">
    <name type="scientific">Prochlorothrix hollandica PCC 9006 = CALU 1027</name>
    <dbReference type="NCBI Taxonomy" id="317619"/>
    <lineage>
        <taxon>Bacteria</taxon>
        <taxon>Bacillati</taxon>
        <taxon>Cyanobacteriota</taxon>
        <taxon>Cyanophyceae</taxon>
        <taxon>Prochlorotrichales</taxon>
        <taxon>Prochlorotrichaceae</taxon>
        <taxon>Prochlorothrix</taxon>
    </lineage>
</organism>
<gene>
    <name evidence="1" type="ORF">PROH_11220</name>
</gene>
<dbReference type="AlphaFoldDB" id="A0A0M2Q0T5"/>
<evidence type="ECO:0000313" key="2">
    <source>
        <dbReference type="Proteomes" id="UP000034681"/>
    </source>
</evidence>
<dbReference type="InterPro" id="IPR014968">
    <property type="entry name" value="XisI"/>
</dbReference>
<dbReference type="CDD" id="cd16382">
    <property type="entry name" value="XisI-like"/>
    <property type="match status" value="1"/>
</dbReference>